<accession>A0A9X2JF01</accession>
<dbReference type="RefSeq" id="WP_252851645.1">
    <property type="nucleotide sequence ID" value="NZ_JAMXLR010000024.1"/>
</dbReference>
<comment type="caution">
    <text evidence="1">The sequence shown here is derived from an EMBL/GenBank/DDBJ whole genome shotgun (WGS) entry which is preliminary data.</text>
</comment>
<keyword evidence="2" id="KW-1185">Reference proteome</keyword>
<protein>
    <submittedName>
        <fullName evidence="1">Uncharacterized protein</fullName>
    </submittedName>
</protein>
<dbReference type="AlphaFoldDB" id="A0A9X2JF01"/>
<dbReference type="Proteomes" id="UP001155241">
    <property type="component" value="Unassembled WGS sequence"/>
</dbReference>
<evidence type="ECO:0000313" key="2">
    <source>
        <dbReference type="Proteomes" id="UP001155241"/>
    </source>
</evidence>
<name>A0A9X2JF01_9BACT</name>
<evidence type="ECO:0000313" key="1">
    <source>
        <dbReference type="EMBL" id="MCO6043540.1"/>
    </source>
</evidence>
<reference evidence="1" key="1">
    <citation type="submission" date="2022-06" db="EMBL/GenBank/DDBJ databases">
        <title>Aeoliella straminimaris, a novel planctomycete from sediments.</title>
        <authorList>
            <person name="Vitorino I.R."/>
            <person name="Lage O.M."/>
        </authorList>
    </citation>
    <scope>NUCLEOTIDE SEQUENCE</scope>
    <source>
        <strain evidence="1">ICT_H6.2</strain>
    </source>
</reference>
<proteinExistence type="predicted"/>
<sequence>MLRADLLKDPLTQVVFIHHYLQLCFQDAGFSFYNPVELIAEYSNFLQGEPGFADALVGLIDQEVARVVGEPSLTIEFKNGVILKVAEDGEGPEAWEYYALSGESIVEQNT</sequence>
<dbReference type="EMBL" id="JAMXLR010000024">
    <property type="protein sequence ID" value="MCO6043540.1"/>
    <property type="molecule type" value="Genomic_DNA"/>
</dbReference>
<gene>
    <name evidence="1" type="ORF">NG895_06435</name>
</gene>
<organism evidence="1 2">
    <name type="scientific">Aeoliella straminimaris</name>
    <dbReference type="NCBI Taxonomy" id="2954799"/>
    <lineage>
        <taxon>Bacteria</taxon>
        <taxon>Pseudomonadati</taxon>
        <taxon>Planctomycetota</taxon>
        <taxon>Planctomycetia</taxon>
        <taxon>Pirellulales</taxon>
        <taxon>Lacipirellulaceae</taxon>
        <taxon>Aeoliella</taxon>
    </lineage>
</organism>